<dbReference type="PANTHER" id="PTHR46301:SF77">
    <property type="entry name" value="F-BOX ONLY PROTEIN 6"/>
    <property type="match status" value="1"/>
</dbReference>
<keyword evidence="3" id="KW-1185">Reference proteome</keyword>
<evidence type="ECO:0000259" key="1">
    <source>
        <dbReference type="PROSITE" id="PS50181"/>
    </source>
</evidence>
<dbReference type="SMART" id="SM00256">
    <property type="entry name" value="FBOX"/>
    <property type="match status" value="1"/>
</dbReference>
<dbReference type="Pfam" id="PF00646">
    <property type="entry name" value="F-box"/>
    <property type="match status" value="1"/>
</dbReference>
<sequence length="79" mass="9247">MGVDVPRELEDEILSRVPEKSLARFRSVCKQWNTQLVDETFIEQHSSRMDYNYDATMTRCARGSKCTRLFTALVYYCVS</sequence>
<dbReference type="EMBL" id="JAAMPC010000009">
    <property type="protein sequence ID" value="KAG2297318.1"/>
    <property type="molecule type" value="Genomic_DNA"/>
</dbReference>
<dbReference type="GO" id="GO:0004842">
    <property type="term" value="F:ubiquitin-protein transferase activity"/>
    <property type="evidence" value="ECO:0007669"/>
    <property type="project" value="TreeGrafter"/>
</dbReference>
<dbReference type="Proteomes" id="UP000886595">
    <property type="component" value="Unassembled WGS sequence"/>
</dbReference>
<gene>
    <name evidence="2" type="ORF">Bca52824_043987</name>
</gene>
<proteinExistence type="predicted"/>
<dbReference type="Gene3D" id="1.20.1280.50">
    <property type="match status" value="1"/>
</dbReference>
<evidence type="ECO:0000313" key="2">
    <source>
        <dbReference type="EMBL" id="KAG2297318.1"/>
    </source>
</evidence>
<protein>
    <recommendedName>
        <fullName evidence="1">F-box domain-containing protein</fullName>
    </recommendedName>
</protein>
<accession>A0A8X7S151</accession>
<feature type="domain" description="F-box" evidence="1">
    <location>
        <begin position="1"/>
        <end position="49"/>
    </location>
</feature>
<name>A0A8X7S151_BRACI</name>
<dbReference type="GO" id="GO:0031146">
    <property type="term" value="P:SCF-dependent proteasomal ubiquitin-dependent protein catabolic process"/>
    <property type="evidence" value="ECO:0007669"/>
    <property type="project" value="TreeGrafter"/>
</dbReference>
<reference evidence="2 3" key="1">
    <citation type="submission" date="2020-02" db="EMBL/GenBank/DDBJ databases">
        <authorList>
            <person name="Ma Q."/>
            <person name="Huang Y."/>
            <person name="Song X."/>
            <person name="Pei D."/>
        </authorList>
    </citation>
    <scope>NUCLEOTIDE SEQUENCE [LARGE SCALE GENOMIC DNA]</scope>
    <source>
        <strain evidence="2">Sxm20200214</strain>
        <tissue evidence="2">Leaf</tissue>
    </source>
</reference>
<dbReference type="SUPFAM" id="SSF81383">
    <property type="entry name" value="F-box domain"/>
    <property type="match status" value="1"/>
</dbReference>
<dbReference type="AlphaFoldDB" id="A0A8X7S151"/>
<dbReference type="PANTHER" id="PTHR46301">
    <property type="entry name" value="F-BOX/KELCH-REPEAT PROTEIN"/>
    <property type="match status" value="1"/>
</dbReference>
<evidence type="ECO:0000313" key="3">
    <source>
        <dbReference type="Proteomes" id="UP000886595"/>
    </source>
</evidence>
<dbReference type="PROSITE" id="PS50181">
    <property type="entry name" value="FBOX"/>
    <property type="match status" value="1"/>
</dbReference>
<dbReference type="InterPro" id="IPR036047">
    <property type="entry name" value="F-box-like_dom_sf"/>
</dbReference>
<organism evidence="2 3">
    <name type="scientific">Brassica carinata</name>
    <name type="common">Ethiopian mustard</name>
    <name type="synonym">Abyssinian cabbage</name>
    <dbReference type="NCBI Taxonomy" id="52824"/>
    <lineage>
        <taxon>Eukaryota</taxon>
        <taxon>Viridiplantae</taxon>
        <taxon>Streptophyta</taxon>
        <taxon>Embryophyta</taxon>
        <taxon>Tracheophyta</taxon>
        <taxon>Spermatophyta</taxon>
        <taxon>Magnoliopsida</taxon>
        <taxon>eudicotyledons</taxon>
        <taxon>Gunneridae</taxon>
        <taxon>Pentapetalae</taxon>
        <taxon>rosids</taxon>
        <taxon>malvids</taxon>
        <taxon>Brassicales</taxon>
        <taxon>Brassicaceae</taxon>
        <taxon>Brassiceae</taxon>
        <taxon>Brassica</taxon>
    </lineage>
</organism>
<comment type="caution">
    <text evidence="2">The sequence shown here is derived from an EMBL/GenBank/DDBJ whole genome shotgun (WGS) entry which is preliminary data.</text>
</comment>
<dbReference type="InterPro" id="IPR001810">
    <property type="entry name" value="F-box_dom"/>
</dbReference>
<dbReference type="OrthoDB" id="1111571at2759"/>